<dbReference type="AlphaFoldDB" id="A0A0C2IZJ3"/>
<organism evidence="1 2">
    <name type="scientific">Thelohanellus kitauei</name>
    <name type="common">Myxosporean</name>
    <dbReference type="NCBI Taxonomy" id="669202"/>
    <lineage>
        <taxon>Eukaryota</taxon>
        <taxon>Metazoa</taxon>
        <taxon>Cnidaria</taxon>
        <taxon>Myxozoa</taxon>
        <taxon>Myxosporea</taxon>
        <taxon>Bivalvulida</taxon>
        <taxon>Platysporina</taxon>
        <taxon>Myxobolidae</taxon>
        <taxon>Thelohanellus</taxon>
    </lineage>
</organism>
<evidence type="ECO:0000313" key="1">
    <source>
        <dbReference type="EMBL" id="KII70944.1"/>
    </source>
</evidence>
<reference evidence="1 2" key="1">
    <citation type="journal article" date="2014" name="Genome Biol. Evol.">
        <title>The genome of the myxosporean Thelohanellus kitauei shows adaptations to nutrient acquisition within its fish host.</title>
        <authorList>
            <person name="Yang Y."/>
            <person name="Xiong J."/>
            <person name="Zhou Z."/>
            <person name="Huo F."/>
            <person name="Miao W."/>
            <person name="Ran C."/>
            <person name="Liu Y."/>
            <person name="Zhang J."/>
            <person name="Feng J."/>
            <person name="Wang M."/>
            <person name="Wang M."/>
            <person name="Wang L."/>
            <person name="Yao B."/>
        </authorList>
    </citation>
    <scope>NUCLEOTIDE SEQUENCE [LARGE SCALE GENOMIC DNA]</scope>
    <source>
        <strain evidence="1">Wuqing</strain>
    </source>
</reference>
<accession>A0A0C2IZJ3</accession>
<dbReference type="Proteomes" id="UP000031668">
    <property type="component" value="Unassembled WGS sequence"/>
</dbReference>
<gene>
    <name evidence="1" type="ORF">RF11_12201</name>
</gene>
<protein>
    <submittedName>
        <fullName evidence="1">Uncharacterized protein</fullName>
    </submittedName>
</protein>
<name>A0A0C2IZJ3_THEKT</name>
<proteinExistence type="predicted"/>
<evidence type="ECO:0000313" key="2">
    <source>
        <dbReference type="Proteomes" id="UP000031668"/>
    </source>
</evidence>
<sequence length="118" mass="13387">MNARTHKIRINGTDAGKHSEYSWINLFYYSNFTLKTLGCPETKVFNFSNSVHKTSNDFPIFSPLPLLEFGEKVTLNRLIYLSVLIKSVGSTPEAIGDYYGPFKNVGSSNRYQAIRRSV</sequence>
<dbReference type="EMBL" id="JWZT01001925">
    <property type="protein sequence ID" value="KII70944.1"/>
    <property type="molecule type" value="Genomic_DNA"/>
</dbReference>
<comment type="caution">
    <text evidence="1">The sequence shown here is derived from an EMBL/GenBank/DDBJ whole genome shotgun (WGS) entry which is preliminary data.</text>
</comment>
<keyword evidence="2" id="KW-1185">Reference proteome</keyword>